<dbReference type="InterPro" id="IPR006652">
    <property type="entry name" value="Kelch_1"/>
</dbReference>
<evidence type="ECO:0008006" key="3">
    <source>
        <dbReference type="Google" id="ProtNLM"/>
    </source>
</evidence>
<dbReference type="Pfam" id="PF01344">
    <property type="entry name" value="Kelch_1"/>
    <property type="match status" value="1"/>
</dbReference>
<dbReference type="PANTHER" id="PTHR45632:SF14">
    <property type="entry name" value="KELCH-LIKE PROTEIN 33"/>
    <property type="match status" value="1"/>
</dbReference>
<dbReference type="PANTHER" id="PTHR45632">
    <property type="entry name" value="LD33804P"/>
    <property type="match status" value="1"/>
</dbReference>
<comment type="caution">
    <text evidence="1">The sequence shown here is derived from an EMBL/GenBank/DDBJ whole genome shotgun (WGS) entry which is preliminary data.</text>
</comment>
<reference evidence="1 2" key="1">
    <citation type="journal article" date="2019" name="Int. J. Syst. Evol. Microbiol.">
        <title>The Global Catalogue of Microorganisms (GCM) 10K type strain sequencing project: providing services to taxonomists for standard genome sequencing and annotation.</title>
        <authorList>
            <consortium name="The Broad Institute Genomics Platform"/>
            <consortium name="The Broad Institute Genome Sequencing Center for Infectious Disease"/>
            <person name="Wu L."/>
            <person name="Ma J."/>
        </authorList>
    </citation>
    <scope>NUCLEOTIDE SEQUENCE [LARGE SCALE GENOMIC DNA]</scope>
    <source>
        <strain evidence="1 2">JCM 14162</strain>
    </source>
</reference>
<accession>A0ABN1AYX4</accession>
<dbReference type="SUPFAM" id="SSF117281">
    <property type="entry name" value="Kelch motif"/>
    <property type="match status" value="2"/>
</dbReference>
<sequence length="323" mass="34989">MKKFFAFTVLLILLLIGGGFLARTTLGWNDGMREARSEIHATTLNGKLYVAGGIGLFRVLDSCEALDLTSNSWSGCGKLPRALHHVAMAADDRHVYASGGYVALPFEADQEAGLFRYDPATSAWTEISKLPHPIGQHAMTHFDGALYLIGGQDDGTDLNTMWRYDIAADTWSAMQPMPTARHSHAIARAGPLVYVTGGRSTEFGSEMKQVDAYHLTEDRWENLPDMPRGRGGHGAFVSNNRLHIFGGESLSAGKVLADHDILDLETMQWSAGEPLDQPRHGFAVSDKEISGDITIVGGGARPGMETIYSVTGTAQTLAIDTIE</sequence>
<dbReference type="Pfam" id="PF24681">
    <property type="entry name" value="Kelch_KLHDC2_KLHL20_DRC7"/>
    <property type="match status" value="1"/>
</dbReference>
<name>A0ABN1AYX4_9SPHN</name>
<dbReference type="InterPro" id="IPR015915">
    <property type="entry name" value="Kelch-typ_b-propeller"/>
</dbReference>
<proteinExistence type="predicted"/>
<evidence type="ECO:0000313" key="1">
    <source>
        <dbReference type="EMBL" id="GAA0486385.1"/>
    </source>
</evidence>
<dbReference type="Proteomes" id="UP001500713">
    <property type="component" value="Unassembled WGS sequence"/>
</dbReference>
<evidence type="ECO:0000313" key="2">
    <source>
        <dbReference type="Proteomes" id="UP001500713"/>
    </source>
</evidence>
<protein>
    <recommendedName>
        <fullName evidence="3">Galactose oxidase</fullName>
    </recommendedName>
</protein>
<dbReference type="EMBL" id="BAAAEM010000003">
    <property type="protein sequence ID" value="GAA0486385.1"/>
    <property type="molecule type" value="Genomic_DNA"/>
</dbReference>
<dbReference type="Gene3D" id="2.120.10.80">
    <property type="entry name" value="Kelch-type beta propeller"/>
    <property type="match status" value="2"/>
</dbReference>
<keyword evidence="2" id="KW-1185">Reference proteome</keyword>
<dbReference type="RefSeq" id="WP_229955671.1">
    <property type="nucleotide sequence ID" value="NZ_BAAAEM010000003.1"/>
</dbReference>
<organism evidence="1 2">
    <name type="scientific">Parasphingorhabdus litoris</name>
    <dbReference type="NCBI Taxonomy" id="394733"/>
    <lineage>
        <taxon>Bacteria</taxon>
        <taxon>Pseudomonadati</taxon>
        <taxon>Pseudomonadota</taxon>
        <taxon>Alphaproteobacteria</taxon>
        <taxon>Sphingomonadales</taxon>
        <taxon>Sphingomonadaceae</taxon>
        <taxon>Parasphingorhabdus</taxon>
    </lineage>
</organism>
<gene>
    <name evidence="1" type="ORF">GCM10009096_31460</name>
</gene>
<dbReference type="SMART" id="SM00612">
    <property type="entry name" value="Kelch"/>
    <property type="match status" value="4"/>
</dbReference>